<evidence type="ECO:0000256" key="1">
    <source>
        <dbReference type="ARBA" id="ARBA00022723"/>
    </source>
</evidence>
<keyword evidence="7" id="KW-1185">Reference proteome</keyword>
<dbReference type="EMBL" id="CAMXCT020000276">
    <property type="protein sequence ID" value="CAL1129888.1"/>
    <property type="molecule type" value="Genomic_DNA"/>
</dbReference>
<proteinExistence type="predicted"/>
<feature type="domain" description="Lipoxygenase" evidence="4">
    <location>
        <begin position="122"/>
        <end position="290"/>
    </location>
</feature>
<comment type="caution">
    <text evidence="5">The sequence shown here is derived from an EMBL/GenBank/DDBJ whole genome shotgun (WGS) entry which is preliminary data.</text>
</comment>
<dbReference type="InterPro" id="IPR036226">
    <property type="entry name" value="LipOase_C_sf"/>
</dbReference>
<dbReference type="GO" id="GO:0034440">
    <property type="term" value="P:lipid oxidation"/>
    <property type="evidence" value="ECO:0007669"/>
    <property type="project" value="InterPro"/>
</dbReference>
<dbReference type="PANTHER" id="PTHR11771">
    <property type="entry name" value="LIPOXYGENASE"/>
    <property type="match status" value="1"/>
</dbReference>
<evidence type="ECO:0000313" key="5">
    <source>
        <dbReference type="EMBL" id="CAI3976513.1"/>
    </source>
</evidence>
<dbReference type="SUPFAM" id="SSF48484">
    <property type="entry name" value="Lipoxigenase"/>
    <property type="match status" value="1"/>
</dbReference>
<dbReference type="InterPro" id="IPR013819">
    <property type="entry name" value="LipOase_C"/>
</dbReference>
<sequence length="466" mass="52675">MAAVSPRPWISTGKRQNGFIILALSAGAADTNSTGIAGLAVQLFSADLKRRCNKSCLRMYFHVSQLECELSRTNCLSGLPVRDGFESYGGDAYFNEAWRPVMIVDQGLQEDSKVVVRPGDDDWERCKFRFRSSLFSLVTLVDHLYFLHLQLANFFVTSVREQMSESHPIRRFLTPFTYQTISINDNAAHNLVAPRSMGPRCFAMTDQGFNLAFAAAPHLQVWGYEVPAEDGGPLLNLRSYFAYKKRQGVDTEYFRQASELYEIYHRFLSSYVECYYPTKEALVKDEELLAMAEHFFIDSEAAAAGSMGRRHPWVKIIDADAPVEEAYEFYLDWLASLMWMVTAGHEQMGAVEVYAQDVSWTSFKWLKGATCGTKQTATAQALLMSFTSTPMPKLIGDGDDWSHLFPKASVLAGRTPELCYKKFHEDLKAMSLRCEQYNAEAHTRPFPECFPMYTNNPGVLECSISV</sequence>
<evidence type="ECO:0000313" key="7">
    <source>
        <dbReference type="Proteomes" id="UP001152797"/>
    </source>
</evidence>
<dbReference type="GO" id="GO:0016702">
    <property type="term" value="F:oxidoreductase activity, acting on single donors with incorporation of molecular oxygen, incorporation of two atoms of oxygen"/>
    <property type="evidence" value="ECO:0007669"/>
    <property type="project" value="InterPro"/>
</dbReference>
<dbReference type="EMBL" id="CAMXCT030000276">
    <property type="protein sequence ID" value="CAL4763825.1"/>
    <property type="molecule type" value="Genomic_DNA"/>
</dbReference>
<dbReference type="Gene3D" id="1.20.245.10">
    <property type="entry name" value="Lipoxygenase-1, Domain 5"/>
    <property type="match status" value="1"/>
</dbReference>
<dbReference type="Pfam" id="PF00305">
    <property type="entry name" value="Lipoxygenase"/>
    <property type="match status" value="1"/>
</dbReference>
<keyword evidence="3" id="KW-0560">Oxidoreductase</keyword>
<dbReference type="GO" id="GO:0046872">
    <property type="term" value="F:metal ion binding"/>
    <property type="evidence" value="ECO:0007669"/>
    <property type="project" value="UniProtKB-KW"/>
</dbReference>
<evidence type="ECO:0000256" key="3">
    <source>
        <dbReference type="ARBA" id="ARBA00023002"/>
    </source>
</evidence>
<keyword evidence="2" id="KW-0223">Dioxygenase</keyword>
<gene>
    <name evidence="5" type="ORF">C1SCF055_LOCUS4726</name>
</gene>
<name>A0A9P1BNE6_9DINO</name>
<dbReference type="OrthoDB" id="75140at2759"/>
<evidence type="ECO:0000313" key="6">
    <source>
        <dbReference type="EMBL" id="CAL4763825.1"/>
    </source>
</evidence>
<reference evidence="5" key="1">
    <citation type="submission" date="2022-10" db="EMBL/GenBank/DDBJ databases">
        <authorList>
            <person name="Chen Y."/>
            <person name="Dougan E. K."/>
            <person name="Chan C."/>
            <person name="Rhodes N."/>
            <person name="Thang M."/>
        </authorList>
    </citation>
    <scope>NUCLEOTIDE SEQUENCE</scope>
</reference>
<dbReference type="PROSITE" id="PS51393">
    <property type="entry name" value="LIPOXYGENASE_3"/>
    <property type="match status" value="1"/>
</dbReference>
<reference evidence="6 7" key="2">
    <citation type="submission" date="2024-05" db="EMBL/GenBank/DDBJ databases">
        <authorList>
            <person name="Chen Y."/>
            <person name="Shah S."/>
            <person name="Dougan E. K."/>
            <person name="Thang M."/>
            <person name="Chan C."/>
        </authorList>
    </citation>
    <scope>NUCLEOTIDE SEQUENCE [LARGE SCALE GENOMIC DNA]</scope>
</reference>
<dbReference type="EMBL" id="CAMXCT010000276">
    <property type="protein sequence ID" value="CAI3976513.1"/>
    <property type="molecule type" value="Genomic_DNA"/>
</dbReference>
<dbReference type="Proteomes" id="UP001152797">
    <property type="component" value="Unassembled WGS sequence"/>
</dbReference>
<evidence type="ECO:0000259" key="4">
    <source>
        <dbReference type="PROSITE" id="PS51393"/>
    </source>
</evidence>
<organism evidence="5">
    <name type="scientific">Cladocopium goreaui</name>
    <dbReference type="NCBI Taxonomy" id="2562237"/>
    <lineage>
        <taxon>Eukaryota</taxon>
        <taxon>Sar</taxon>
        <taxon>Alveolata</taxon>
        <taxon>Dinophyceae</taxon>
        <taxon>Suessiales</taxon>
        <taxon>Symbiodiniaceae</taxon>
        <taxon>Cladocopium</taxon>
    </lineage>
</organism>
<dbReference type="InterPro" id="IPR000907">
    <property type="entry name" value="LipOase"/>
</dbReference>
<keyword evidence="1" id="KW-0479">Metal-binding</keyword>
<dbReference type="AlphaFoldDB" id="A0A9P1BNE6"/>
<evidence type="ECO:0000256" key="2">
    <source>
        <dbReference type="ARBA" id="ARBA00022964"/>
    </source>
</evidence>
<protein>
    <submittedName>
        <fullName evidence="6">Lipoxygenase domain-containing protein</fullName>
    </submittedName>
</protein>
<accession>A0A9P1BNE6</accession>